<dbReference type="Proteomes" id="UP001341840">
    <property type="component" value="Unassembled WGS sequence"/>
</dbReference>
<gene>
    <name evidence="1" type="ORF">PIB30_102655</name>
</gene>
<evidence type="ECO:0000313" key="2">
    <source>
        <dbReference type="Proteomes" id="UP001341840"/>
    </source>
</evidence>
<comment type="caution">
    <text evidence="1">The sequence shown here is derived from an EMBL/GenBank/DDBJ whole genome shotgun (WGS) entry which is preliminary data.</text>
</comment>
<sequence>MPVVEEVSMQQMFQCYHQNRSHMSSIELYSEFEQVVADGVDDVSCLDVERQTVLEGINPLASQHPFGIPSCMRQLDLVDINAPDFPEFANIAVAAPEDGEFMIGM</sequence>
<reference evidence="1 2" key="1">
    <citation type="journal article" date="2023" name="Plants (Basel)">
        <title>Bridging the Gap: Combining Genomics and Transcriptomics Approaches to Understand Stylosanthes scabra, an Orphan Legume from the Brazilian Caatinga.</title>
        <authorList>
            <person name="Ferreira-Neto J.R.C."/>
            <person name="da Silva M.D."/>
            <person name="Binneck E."/>
            <person name="de Melo N.F."/>
            <person name="da Silva R.H."/>
            <person name="de Melo A.L.T.M."/>
            <person name="Pandolfi V."/>
            <person name="Bustamante F.O."/>
            <person name="Brasileiro-Vidal A.C."/>
            <person name="Benko-Iseppon A.M."/>
        </authorList>
    </citation>
    <scope>NUCLEOTIDE SEQUENCE [LARGE SCALE GENOMIC DNA]</scope>
    <source>
        <tissue evidence="1">Leaves</tissue>
    </source>
</reference>
<keyword evidence="2" id="KW-1185">Reference proteome</keyword>
<evidence type="ECO:0000313" key="1">
    <source>
        <dbReference type="EMBL" id="MED6190119.1"/>
    </source>
</evidence>
<name>A0ABU6WXS0_9FABA</name>
<dbReference type="EMBL" id="JASCZI010184437">
    <property type="protein sequence ID" value="MED6190119.1"/>
    <property type="molecule type" value="Genomic_DNA"/>
</dbReference>
<accession>A0ABU6WXS0</accession>
<proteinExistence type="predicted"/>
<protein>
    <submittedName>
        <fullName evidence="1">Uncharacterized protein</fullName>
    </submittedName>
</protein>
<organism evidence="1 2">
    <name type="scientific">Stylosanthes scabra</name>
    <dbReference type="NCBI Taxonomy" id="79078"/>
    <lineage>
        <taxon>Eukaryota</taxon>
        <taxon>Viridiplantae</taxon>
        <taxon>Streptophyta</taxon>
        <taxon>Embryophyta</taxon>
        <taxon>Tracheophyta</taxon>
        <taxon>Spermatophyta</taxon>
        <taxon>Magnoliopsida</taxon>
        <taxon>eudicotyledons</taxon>
        <taxon>Gunneridae</taxon>
        <taxon>Pentapetalae</taxon>
        <taxon>rosids</taxon>
        <taxon>fabids</taxon>
        <taxon>Fabales</taxon>
        <taxon>Fabaceae</taxon>
        <taxon>Papilionoideae</taxon>
        <taxon>50 kb inversion clade</taxon>
        <taxon>dalbergioids sensu lato</taxon>
        <taxon>Dalbergieae</taxon>
        <taxon>Pterocarpus clade</taxon>
        <taxon>Stylosanthes</taxon>
    </lineage>
</organism>